<feature type="transmembrane region" description="Helical" evidence="2">
    <location>
        <begin position="44"/>
        <end position="65"/>
    </location>
</feature>
<comment type="caution">
    <text evidence="3">The sequence shown here is derived from an EMBL/GenBank/DDBJ whole genome shotgun (WGS) entry which is preliminary data.</text>
</comment>
<evidence type="ECO:0000313" key="4">
    <source>
        <dbReference type="Proteomes" id="UP000225889"/>
    </source>
</evidence>
<feature type="compositionally biased region" description="Low complexity" evidence="1">
    <location>
        <begin position="453"/>
        <end position="464"/>
    </location>
</feature>
<protein>
    <submittedName>
        <fullName evidence="3">Uncharacterized protein</fullName>
    </submittedName>
</protein>
<feature type="transmembrane region" description="Helical" evidence="2">
    <location>
        <begin position="20"/>
        <end position="38"/>
    </location>
</feature>
<evidence type="ECO:0000313" key="3">
    <source>
        <dbReference type="EMBL" id="PHU35471.1"/>
    </source>
</evidence>
<dbReference type="RefSeq" id="WP_099391647.1">
    <property type="nucleotide sequence ID" value="NZ_PDYF01000009.1"/>
</dbReference>
<gene>
    <name evidence="3" type="ORF">CSX01_04965</name>
</gene>
<dbReference type="Proteomes" id="UP000225889">
    <property type="component" value="Unassembled WGS sequence"/>
</dbReference>
<evidence type="ECO:0000256" key="1">
    <source>
        <dbReference type="SAM" id="MobiDB-lite"/>
    </source>
</evidence>
<keyword evidence="2" id="KW-1133">Transmembrane helix</keyword>
<feature type="region of interest" description="Disordered" evidence="1">
    <location>
        <begin position="444"/>
        <end position="482"/>
    </location>
</feature>
<dbReference type="AlphaFoldDB" id="A0A2G3DWZ6"/>
<proteinExistence type="predicted"/>
<reference evidence="3 4" key="1">
    <citation type="submission" date="2017-10" db="EMBL/GenBank/DDBJ databases">
        <title>Resolving the taxonomy of Roseburia spp., Eubacterium rectale and Agathobacter spp. through phylogenomic analysis.</title>
        <authorList>
            <person name="Sheridan P.O."/>
            <person name="Walker A.W."/>
            <person name="Duncan S.H."/>
            <person name="Scott K.P."/>
            <person name="Toole P.W.O."/>
            <person name="Luis P."/>
            <person name="Flint H.J."/>
        </authorList>
    </citation>
    <scope>NUCLEOTIDE SEQUENCE [LARGE SCALE GENOMIC DNA]</scope>
    <source>
        <strain evidence="3 4">JK626</strain>
    </source>
</reference>
<name>A0A2G3DWZ6_9FIRM</name>
<keyword evidence="2" id="KW-0812">Transmembrane</keyword>
<evidence type="ECO:0000256" key="2">
    <source>
        <dbReference type="SAM" id="Phobius"/>
    </source>
</evidence>
<dbReference type="EMBL" id="PDYF01000009">
    <property type="protein sequence ID" value="PHU35471.1"/>
    <property type="molecule type" value="Genomic_DNA"/>
</dbReference>
<organism evidence="3 4">
    <name type="scientific">Pseudobutyrivibrio ruminis</name>
    <dbReference type="NCBI Taxonomy" id="46206"/>
    <lineage>
        <taxon>Bacteria</taxon>
        <taxon>Bacillati</taxon>
        <taxon>Bacillota</taxon>
        <taxon>Clostridia</taxon>
        <taxon>Lachnospirales</taxon>
        <taxon>Lachnospiraceae</taxon>
        <taxon>Pseudobutyrivibrio</taxon>
    </lineage>
</organism>
<reference evidence="3 4" key="2">
    <citation type="submission" date="2017-10" db="EMBL/GenBank/DDBJ databases">
        <authorList>
            <person name="Banno H."/>
            <person name="Chua N.-H."/>
        </authorList>
    </citation>
    <scope>NUCLEOTIDE SEQUENCE [LARGE SCALE GENOMIC DNA]</scope>
    <source>
        <strain evidence="3 4">JK626</strain>
    </source>
</reference>
<sequence length="511" mass="55595">MDENAKKIQREIAKDKIQIILASIALAILIIMEFYIMINFKSNFMAMAIGVLLMIVVLFFLISGVMDISLKQKDMETQKYEDIYNAQKASYLVIKKSFDEMEQRLRAIEENSSLPAEDIINAQKAVAKVTISRSKENTDALMNSNDELINQLVSIQEKLESNNTQILEKQQSLLKENNFDIQQKIAAITNQLSSLEGRIQGGMSAMAAQPVQMAAPVMPEVQEPVQKADMPVMEEAIAEDIPLDMDIEVPAEEPVAEETPVEDLGLDLDAVIEEPAAEEVPLDLDIEVPAEESVAEEAPVEDLGLDLDAVVEEPAAEEAPLDLDIEVPAEEPVAEEAPVEDLGLDLDAVVEEPVAEEAPLDLDIEIPAEEPVAEEAPVEDLGLDLDAVVEEPAAEEAPLDLDIEVPAEEPVAEAEAPVEEIVASEPEEEDLGASLDALLQEIGEPLEEDTLDAPAAEVEAEAPAAPEPEVPDVPEEKPASEEIVIPDVGVDLTDPNRVMSAEEIEKLFASI</sequence>
<keyword evidence="2" id="KW-0472">Membrane</keyword>
<accession>A0A2G3DWZ6</accession>